<dbReference type="AlphaFoldDB" id="A0A1M5I3W8"/>
<dbReference type="Proteomes" id="UP000184076">
    <property type="component" value="Unassembled WGS sequence"/>
</dbReference>
<sequence>MRPVDGVGETPALPGKGPYRTVPWKIQGETMWRERPFWQDILKEIIEWRTLELREEIPKPRPETRRALRSLLAHPFFSPHARTVEAALWDPYFPLGMIRRTILADVTGMRFFINKTRPDIQEALSLQVAAAADLFLEAKRDLVRVADPKTVTCVPLDGRLHPLPSGGWCRLCGTCCQIGGVQAEPPPGVGYPPRWVAMIEGSAHPHQQLCPFLFQYFGRDIYFCAIHRIKPRACAGFGPEDCARCRTDIALHERDP</sequence>
<dbReference type="EMBL" id="FQVB01000051">
    <property type="protein sequence ID" value="SHG22670.1"/>
    <property type="molecule type" value="Genomic_DNA"/>
</dbReference>
<evidence type="ECO:0000313" key="2">
    <source>
        <dbReference type="Proteomes" id="UP000184076"/>
    </source>
</evidence>
<gene>
    <name evidence="1" type="ORF">SAMN02745206_03498</name>
</gene>
<proteinExistence type="predicted"/>
<protein>
    <submittedName>
        <fullName evidence="1">Uncharacterized protein</fullName>
    </submittedName>
</protein>
<organism evidence="1 2">
    <name type="scientific">Desulfacinum infernum DSM 9756</name>
    <dbReference type="NCBI Taxonomy" id="1121391"/>
    <lineage>
        <taxon>Bacteria</taxon>
        <taxon>Pseudomonadati</taxon>
        <taxon>Thermodesulfobacteriota</taxon>
        <taxon>Syntrophobacteria</taxon>
        <taxon>Syntrophobacterales</taxon>
        <taxon>Syntrophobacteraceae</taxon>
        <taxon>Desulfacinum</taxon>
    </lineage>
</organism>
<accession>A0A1M5I3W8</accession>
<evidence type="ECO:0000313" key="1">
    <source>
        <dbReference type="EMBL" id="SHG22670.1"/>
    </source>
</evidence>
<name>A0A1M5I3W8_9BACT</name>
<reference evidence="2" key="1">
    <citation type="submission" date="2016-11" db="EMBL/GenBank/DDBJ databases">
        <authorList>
            <person name="Varghese N."/>
            <person name="Submissions S."/>
        </authorList>
    </citation>
    <scope>NUCLEOTIDE SEQUENCE [LARGE SCALE GENOMIC DNA]</scope>
    <source>
        <strain evidence="2">DSM 9756</strain>
    </source>
</reference>
<keyword evidence="2" id="KW-1185">Reference proteome</keyword>